<dbReference type="SMART" id="SM00667">
    <property type="entry name" value="LisH"/>
    <property type="match status" value="1"/>
</dbReference>
<dbReference type="Gene3D" id="1.25.10.10">
    <property type="entry name" value="Leucine-rich Repeat Variant"/>
    <property type="match status" value="1"/>
</dbReference>
<dbReference type="InterPro" id="IPR033270">
    <property type="entry name" value="VPRBP/DCAF1"/>
</dbReference>
<dbReference type="SUPFAM" id="SSF50960">
    <property type="entry name" value="TolB, C-terminal domain"/>
    <property type="match status" value="1"/>
</dbReference>
<comment type="similarity">
    <text evidence="3">Belongs to the VPRBP/DCAF1 family.</text>
</comment>
<evidence type="ECO:0000256" key="4">
    <source>
        <dbReference type="ARBA" id="ARBA00022786"/>
    </source>
</evidence>
<dbReference type="InterPro" id="IPR006594">
    <property type="entry name" value="LisH"/>
</dbReference>
<keyword evidence="8" id="KW-1185">Reference proteome</keyword>
<dbReference type="InterPro" id="IPR011989">
    <property type="entry name" value="ARM-like"/>
</dbReference>
<feature type="compositionally biased region" description="Polar residues" evidence="6">
    <location>
        <begin position="1454"/>
        <end position="1464"/>
    </location>
</feature>
<evidence type="ECO:0000256" key="6">
    <source>
        <dbReference type="SAM" id="MobiDB-lite"/>
    </source>
</evidence>
<dbReference type="PROSITE" id="PS50896">
    <property type="entry name" value="LISH"/>
    <property type="match status" value="1"/>
</dbReference>
<evidence type="ECO:0000256" key="3">
    <source>
        <dbReference type="ARBA" id="ARBA00008845"/>
    </source>
</evidence>
<evidence type="ECO:0000256" key="5">
    <source>
        <dbReference type="ARBA" id="ARBA00023242"/>
    </source>
</evidence>
<dbReference type="Gene3D" id="2.130.10.10">
    <property type="entry name" value="YVTN repeat-like/Quinoprotein amine dehydrogenase"/>
    <property type="match status" value="1"/>
</dbReference>
<organism evidence="7 8">
    <name type="scientific">Clavelina lepadiformis</name>
    <name type="common">Light-bulb sea squirt</name>
    <name type="synonym">Ascidia lepadiformis</name>
    <dbReference type="NCBI Taxonomy" id="159417"/>
    <lineage>
        <taxon>Eukaryota</taxon>
        <taxon>Metazoa</taxon>
        <taxon>Chordata</taxon>
        <taxon>Tunicata</taxon>
        <taxon>Ascidiacea</taxon>
        <taxon>Aplousobranchia</taxon>
        <taxon>Clavelinidae</taxon>
        <taxon>Clavelina</taxon>
    </lineage>
</organism>
<name>A0ABP0FCE8_CLALP</name>
<dbReference type="Proteomes" id="UP001642483">
    <property type="component" value="Unassembled WGS sequence"/>
</dbReference>
<gene>
    <name evidence="7" type="ORF">CVLEPA_LOCUS5504</name>
</gene>
<evidence type="ECO:0000313" key="8">
    <source>
        <dbReference type="Proteomes" id="UP001642483"/>
    </source>
</evidence>
<dbReference type="PANTHER" id="PTHR13129">
    <property type="entry name" value="VPRBP PROTEIN-RELATED"/>
    <property type="match status" value="1"/>
</dbReference>
<reference evidence="7 8" key="1">
    <citation type="submission" date="2024-02" db="EMBL/GenBank/DDBJ databases">
        <authorList>
            <person name="Daric V."/>
            <person name="Darras S."/>
        </authorList>
    </citation>
    <scope>NUCLEOTIDE SEQUENCE [LARGE SCALE GENOMIC DNA]</scope>
</reference>
<feature type="compositionally biased region" description="Basic and acidic residues" evidence="6">
    <location>
        <begin position="229"/>
        <end position="245"/>
    </location>
</feature>
<sequence length="1537" mass="172409">MATPDDYRGEINKIFEEWNENRTNEHYDVVPFLTQLSERFEKEAEEFHKQDPDPFDDRHPAYTMPTCAFGKLLKALTRQEDFLDAVVNTYLKSRSRSTTHPDTGLLRPSTAEATARLLLTIMPGLDSQSIFTNSSDILPLLYDWAKNGSETLRTYATGILASAAEHQEVNSQHTSENATLVPILLKRLWNYIQSGRYSSEKSDVLTISNSSSDSLKVTIKSQSQQSTCKPEKSGAGRSQTKENDGIVKSSKKRKLSGDNVKKTKSRKIDDKSKKAQHSKGCEQTASSVPRSRLFSSQRKADLLVMPSSDLIDINDCSNSSWAEILPIVIGGSHSLEPPLNPTICERYILNLLIPLGEYQDLLSHFIEHHAIDLVNHYLEHSHTNNGLLTFSAMRFFASLLCHNKIATAFIEDNGVQRLLSVRRPSIGATGASLCLYYLAYNQDAMERVCQLPNKVLNDLVKYAVWLLECSHDSGRCHAALFFYISFQFPIILKLFDQKNGLRCLLNILSTLPIIRLDEPPRKEDEDTYRQTARTILTALRKYFEAHLVSKAASMKEIVQIDKSNQLLQRNTSKVINCDRENVLEHLDFLLTIDQRNYQTSMSPSVSLINWTPVQSFLKLEGVSLLLRLIALACDWTNYWEWGKAEVVRFALDCLVVVSLSREAQLVLCNPVSLPSSFTEETGISIVLGVAEGEAYLGKEPEAQKSALSVVVNCVCGSEYKTAGAMAKMVNGIPQLKLVSKSHDESRKLLWDAVKTNNGIKILLQLLISTHPAVHADDIRLLACKALCGLSRCESVKQIMSKLPMFNNGQLQALTKQPVMQDRRKQHVKFCIYVEDLTEKVSGKPSTLQMDLDSLRKAHIVSQTMIRYDNRELLQLIHNHLSWSGLHSTASMLAREASLHIPTTSSTSLLSTPRNISRTGAGDSPYISPVSRRISFSRGAHAHGETPALSSHSSLIFTPNQRKGRFKFKADPSNSSDIFVNPRHTCHLSSNGRITVVEPGLLDGLADSRRNTPCSSATLNTIVAEYLKNQHSHCKNPVVTVPEFSLLRPHYCPEPRFRVEAPLNISSRSMRRQVAPKAGGIGGSACDRHFIYSRFRPNLVFRAPEEENVPYTCCNFTPDNLSVILGNYQGDLTIHSIQSEQDRVLEGVANAPIVKVEPARDGKRLLIVEDGMWRRNCSLYSMHTSATEFTFGDCSHVEFPKVTQNSVLGTKGSAAIIYDAESGQKIRKLERVDLASNYTNNQATFSADDELILSDGLLWDARVNGNKPIHKFDKFNSSISGDFHPKGLEVIINTEIWDLRSYHLLHTVPMIDQCTVTFNGDGTILYATKSVSNQDLEDIDEDDLEAGSTTFHAIDAHDYRPLSVTDTKHKIYDFAADRRDSFVAVVERQNGQWDQWDGPSMSVCRLYEVGRVRGEDEEDEQGDENVVDDNNDDDYNDNDNDDRDLNSDEDDDISFSETGSGSSFDIPSFAFPLSSDGESLNGRRSRRSRRQRRTRRRNGSPVVNDDQDDDTINDDAGWSTIDDDSSSDDSFYFPVNRH</sequence>
<feature type="region of interest" description="Disordered" evidence="6">
    <location>
        <begin position="217"/>
        <end position="290"/>
    </location>
</feature>
<feature type="compositionally biased region" description="Polar residues" evidence="6">
    <location>
        <begin position="281"/>
        <end position="290"/>
    </location>
</feature>
<evidence type="ECO:0000256" key="1">
    <source>
        <dbReference type="ARBA" id="ARBA00004123"/>
    </source>
</evidence>
<evidence type="ECO:0000313" key="7">
    <source>
        <dbReference type="EMBL" id="CAK8675992.1"/>
    </source>
</evidence>
<dbReference type="InterPro" id="IPR015943">
    <property type="entry name" value="WD40/YVTN_repeat-like_dom_sf"/>
</dbReference>
<dbReference type="EMBL" id="CAWYQH010000024">
    <property type="protein sequence ID" value="CAK8675992.1"/>
    <property type="molecule type" value="Genomic_DNA"/>
</dbReference>
<feature type="compositionally biased region" description="Acidic residues" evidence="6">
    <location>
        <begin position="1414"/>
        <end position="1453"/>
    </location>
</feature>
<keyword evidence="4" id="KW-0833">Ubl conjugation pathway</keyword>
<proteinExistence type="inferred from homology"/>
<comment type="caution">
    <text evidence="7">The sequence shown here is derived from an EMBL/GenBank/DDBJ whole genome shotgun (WGS) entry which is preliminary data.</text>
</comment>
<feature type="compositionally biased region" description="Basic residues" evidence="6">
    <location>
        <begin position="1482"/>
        <end position="1497"/>
    </location>
</feature>
<comment type="subcellular location">
    <subcellularLocation>
        <location evidence="1">Nucleus</location>
    </subcellularLocation>
</comment>
<comment type="pathway">
    <text evidence="2">Protein modification; protein ubiquitination.</text>
</comment>
<keyword evidence="5" id="KW-0539">Nucleus</keyword>
<accession>A0ABP0FCE8</accession>
<evidence type="ECO:0008006" key="9">
    <source>
        <dbReference type="Google" id="ProtNLM"/>
    </source>
</evidence>
<feature type="region of interest" description="Disordered" evidence="6">
    <location>
        <begin position="1411"/>
        <end position="1537"/>
    </location>
</feature>
<feature type="compositionally biased region" description="Polar residues" evidence="6">
    <location>
        <begin position="217"/>
        <end position="228"/>
    </location>
</feature>
<evidence type="ECO:0000256" key="2">
    <source>
        <dbReference type="ARBA" id="ARBA00004906"/>
    </source>
</evidence>
<protein>
    <recommendedName>
        <fullName evidence="9">LisH domain-containing protein</fullName>
    </recommendedName>
</protein>
<feature type="compositionally biased region" description="Basic and acidic residues" evidence="6">
    <location>
        <begin position="255"/>
        <end position="273"/>
    </location>
</feature>
<dbReference type="InterPro" id="IPR016024">
    <property type="entry name" value="ARM-type_fold"/>
</dbReference>
<dbReference type="PANTHER" id="PTHR13129:SF4">
    <property type="entry name" value="DDB1- AND CUL4-ASSOCIATED FACTOR 1"/>
    <property type="match status" value="1"/>
</dbReference>
<dbReference type="SUPFAM" id="SSF48371">
    <property type="entry name" value="ARM repeat"/>
    <property type="match status" value="1"/>
</dbReference>